<protein>
    <submittedName>
        <fullName evidence="1">Pyrophosphatase PpaX</fullName>
    </submittedName>
</protein>
<sequence length="212" mass="25078">MYLLFDFDGTLVKSYQHVIEKINILAERFHCRKINEQEIESLRDLSSRELIKFLNIPFYKIPLLIRNIRHLLHDEMGNMQPVTNISQVLETFYNAGCTLGILTSNSIENVVLWLEMHNIRHFFDFIHNESNYFSKRFLLKKTLKKYGIDKEKTLYIGDETRDIEAAKKNRIRSVAVTWGYNSERILLAYQPTFIAQHPEELLAICLQEKKPI</sequence>
<dbReference type="InterPro" id="IPR023198">
    <property type="entry name" value="PGP-like_dom2"/>
</dbReference>
<dbReference type="InterPro" id="IPR050155">
    <property type="entry name" value="HAD-like_hydrolase_sf"/>
</dbReference>
<dbReference type="GO" id="GO:0005829">
    <property type="term" value="C:cytosol"/>
    <property type="evidence" value="ECO:0007669"/>
    <property type="project" value="TreeGrafter"/>
</dbReference>
<proteinExistence type="predicted"/>
<dbReference type="SFLD" id="SFLDS00003">
    <property type="entry name" value="Haloacid_Dehalogenase"/>
    <property type="match status" value="1"/>
</dbReference>
<accession>A0A078KRV6</accession>
<name>A0A078KRV6_9GAMM</name>
<dbReference type="EMBL" id="CCSB01000001">
    <property type="protein sequence ID" value="CDZ75831.1"/>
    <property type="molecule type" value="Genomic_DNA"/>
</dbReference>
<dbReference type="InterPro" id="IPR023214">
    <property type="entry name" value="HAD_sf"/>
</dbReference>
<dbReference type="OrthoDB" id="9782449at2"/>
<evidence type="ECO:0000313" key="2">
    <source>
        <dbReference type="Proteomes" id="UP000044071"/>
    </source>
</evidence>
<dbReference type="AlphaFoldDB" id="A0A078KRV6"/>
<dbReference type="eggNOG" id="COG0546">
    <property type="taxonomic scope" value="Bacteria"/>
</dbReference>
<dbReference type="SUPFAM" id="SSF56784">
    <property type="entry name" value="HAD-like"/>
    <property type="match status" value="1"/>
</dbReference>
<keyword evidence="2" id="KW-1185">Reference proteome</keyword>
<dbReference type="PANTHER" id="PTHR43434">
    <property type="entry name" value="PHOSPHOGLYCOLATE PHOSPHATASE"/>
    <property type="match status" value="1"/>
</dbReference>
<dbReference type="Proteomes" id="UP000044071">
    <property type="component" value="Unassembled WGS sequence"/>
</dbReference>
<dbReference type="STRING" id="1034943.BN59_00090"/>
<dbReference type="PANTHER" id="PTHR43434:SF13">
    <property type="entry name" value="PHOSPHOGLYCOLATE PHOSPHATASE"/>
    <property type="match status" value="1"/>
</dbReference>
<dbReference type="GO" id="GO:0006281">
    <property type="term" value="P:DNA repair"/>
    <property type="evidence" value="ECO:0007669"/>
    <property type="project" value="TreeGrafter"/>
</dbReference>
<dbReference type="Gene3D" id="3.40.50.1000">
    <property type="entry name" value="HAD superfamily/HAD-like"/>
    <property type="match status" value="1"/>
</dbReference>
<dbReference type="GO" id="GO:0008967">
    <property type="term" value="F:phosphoglycolate phosphatase activity"/>
    <property type="evidence" value="ECO:0007669"/>
    <property type="project" value="TreeGrafter"/>
</dbReference>
<evidence type="ECO:0000313" key="1">
    <source>
        <dbReference type="EMBL" id="CDZ75831.1"/>
    </source>
</evidence>
<reference evidence="1 2" key="1">
    <citation type="submission" date="2014-06" db="EMBL/GenBank/DDBJ databases">
        <authorList>
            <person name="Urmite Genomes Urmite Genomes"/>
        </authorList>
    </citation>
    <scope>NUCLEOTIDE SEQUENCE [LARGE SCALE GENOMIC DNA]</scope>
</reference>
<dbReference type="RefSeq" id="WP_043872471.1">
    <property type="nucleotide sequence ID" value="NZ_CCVW01000001.1"/>
</dbReference>
<dbReference type="Gene3D" id="1.10.150.240">
    <property type="entry name" value="Putative phosphatase, domain 2"/>
    <property type="match status" value="1"/>
</dbReference>
<dbReference type="InterPro" id="IPR041492">
    <property type="entry name" value="HAD_2"/>
</dbReference>
<dbReference type="SFLD" id="SFLDG01129">
    <property type="entry name" value="C1.5:_HAD__Beta-PGM__Phosphata"/>
    <property type="match status" value="1"/>
</dbReference>
<dbReference type="InterPro" id="IPR036412">
    <property type="entry name" value="HAD-like_sf"/>
</dbReference>
<gene>
    <name evidence="1" type="primary">ppaX</name>
    <name evidence="1" type="ORF">BN59_00090</name>
</gene>
<dbReference type="Pfam" id="PF13419">
    <property type="entry name" value="HAD_2"/>
    <property type="match status" value="1"/>
</dbReference>
<organism evidence="1 2">
    <name type="scientific">Legionella massiliensis</name>
    <dbReference type="NCBI Taxonomy" id="1034943"/>
    <lineage>
        <taxon>Bacteria</taxon>
        <taxon>Pseudomonadati</taxon>
        <taxon>Pseudomonadota</taxon>
        <taxon>Gammaproteobacteria</taxon>
        <taxon>Legionellales</taxon>
        <taxon>Legionellaceae</taxon>
        <taxon>Legionella</taxon>
    </lineage>
</organism>